<dbReference type="Proteomes" id="UP000239203">
    <property type="component" value="Unassembled WGS sequence"/>
</dbReference>
<dbReference type="CDD" id="cd06173">
    <property type="entry name" value="MFS_MefA_like"/>
    <property type="match status" value="1"/>
</dbReference>
<feature type="transmembrane region" description="Helical" evidence="6">
    <location>
        <begin position="42"/>
        <end position="63"/>
    </location>
</feature>
<dbReference type="InterPro" id="IPR036259">
    <property type="entry name" value="MFS_trans_sf"/>
</dbReference>
<dbReference type="EMBL" id="PTIX01000001">
    <property type="protein sequence ID" value="PPK71049.1"/>
    <property type="molecule type" value="Genomic_DNA"/>
</dbReference>
<evidence type="ECO:0000256" key="2">
    <source>
        <dbReference type="ARBA" id="ARBA00022475"/>
    </source>
</evidence>
<evidence type="ECO:0000313" key="10">
    <source>
        <dbReference type="Proteomes" id="UP000239203"/>
    </source>
</evidence>
<keyword evidence="2" id="KW-1003">Cell membrane</keyword>
<organism evidence="9 10">
    <name type="scientific">Actinokineospora auranticolor</name>
    <dbReference type="NCBI Taxonomy" id="155976"/>
    <lineage>
        <taxon>Bacteria</taxon>
        <taxon>Bacillati</taxon>
        <taxon>Actinomycetota</taxon>
        <taxon>Actinomycetes</taxon>
        <taxon>Pseudonocardiales</taxon>
        <taxon>Pseudonocardiaceae</taxon>
        <taxon>Actinokineospora</taxon>
    </lineage>
</organism>
<feature type="transmembrane region" description="Helical" evidence="6">
    <location>
        <begin position="217"/>
        <end position="241"/>
    </location>
</feature>
<sequence>MSRGPLIALLSANALSLCGSAMSVLAVPWFVLQTTGSAAKTGLVAGVEMAGTAAAALLGAPLVDRLGRRVSSALSDLCGAAAVGAIPLLWATVGLPFGVLLLLTALVGLLTSPGTMARASMMPALVARAGIPAERGAGAYDGASRGARMLGAPLAGVLIAGFGPGAVLIIDATTFVLSAVLVAALVPSSPGGRAATGYLHRLRGGLDYLRDDRLMRAILWLLVLLNLLDAAWMSVLLPVYAQQVFDSSVALGLMLGFFAAGGLAGTVAFAWIGARLPRRQTFLLAFLISGAPRFAVLAVQTSLATHLVVLTLCGVAVGALNPILSVTQYERVPDEMRPMAIGVLNAGALGGIPAGALLGGLAVETVGAYSTAAAIGVLYLVITAIPFVLPVWRGLDRAAVPASA</sequence>
<dbReference type="GO" id="GO:0022857">
    <property type="term" value="F:transmembrane transporter activity"/>
    <property type="evidence" value="ECO:0007669"/>
    <property type="project" value="InterPro"/>
</dbReference>
<feature type="transmembrane region" description="Helical" evidence="6">
    <location>
        <begin position="307"/>
        <end position="327"/>
    </location>
</feature>
<feature type="transmembrane region" description="Helical" evidence="6">
    <location>
        <begin position="253"/>
        <end position="274"/>
    </location>
</feature>
<feature type="transmembrane region" description="Helical" evidence="6">
    <location>
        <begin position="339"/>
        <end position="362"/>
    </location>
</feature>
<keyword evidence="5 6" id="KW-0472">Membrane</keyword>
<dbReference type="InterPro" id="IPR011701">
    <property type="entry name" value="MFS"/>
</dbReference>
<feature type="signal peptide" evidence="7">
    <location>
        <begin position="1"/>
        <end position="26"/>
    </location>
</feature>
<dbReference type="GO" id="GO:0005886">
    <property type="term" value="C:plasma membrane"/>
    <property type="evidence" value="ECO:0007669"/>
    <property type="project" value="UniProtKB-SubCell"/>
</dbReference>
<name>A0A2S6H0P2_9PSEU</name>
<feature type="transmembrane region" description="Helical" evidence="6">
    <location>
        <begin position="368"/>
        <end position="389"/>
    </location>
</feature>
<keyword evidence="3 6" id="KW-0812">Transmembrane</keyword>
<dbReference type="PANTHER" id="PTHR23513:SF6">
    <property type="entry name" value="MAJOR FACILITATOR SUPERFAMILY ASSOCIATED DOMAIN-CONTAINING PROTEIN"/>
    <property type="match status" value="1"/>
</dbReference>
<feature type="transmembrane region" description="Helical" evidence="6">
    <location>
        <begin position="150"/>
        <end position="170"/>
    </location>
</feature>
<evidence type="ECO:0000256" key="7">
    <source>
        <dbReference type="SAM" id="SignalP"/>
    </source>
</evidence>
<dbReference type="PANTHER" id="PTHR23513">
    <property type="entry name" value="INTEGRAL MEMBRANE EFFLUX PROTEIN-RELATED"/>
    <property type="match status" value="1"/>
</dbReference>
<dbReference type="Pfam" id="PF07690">
    <property type="entry name" value="MFS_1"/>
    <property type="match status" value="1"/>
</dbReference>
<dbReference type="PROSITE" id="PS50850">
    <property type="entry name" value="MFS"/>
    <property type="match status" value="1"/>
</dbReference>
<accession>A0A2S6H0P2</accession>
<keyword evidence="4 6" id="KW-1133">Transmembrane helix</keyword>
<keyword evidence="7" id="KW-0732">Signal</keyword>
<proteinExistence type="predicted"/>
<protein>
    <submittedName>
        <fullName evidence="9">Putative MFS family arabinose efflux permease</fullName>
    </submittedName>
</protein>
<comment type="subcellular location">
    <subcellularLocation>
        <location evidence="1">Cell membrane</location>
        <topology evidence="1">Multi-pass membrane protein</topology>
    </subcellularLocation>
</comment>
<evidence type="ECO:0000256" key="3">
    <source>
        <dbReference type="ARBA" id="ARBA00022692"/>
    </source>
</evidence>
<reference evidence="9 10" key="1">
    <citation type="submission" date="2018-02" db="EMBL/GenBank/DDBJ databases">
        <title>Genomic Encyclopedia of Archaeal and Bacterial Type Strains, Phase II (KMG-II): from individual species to whole genera.</title>
        <authorList>
            <person name="Goeker M."/>
        </authorList>
    </citation>
    <scope>NUCLEOTIDE SEQUENCE [LARGE SCALE GENOMIC DNA]</scope>
    <source>
        <strain evidence="9 10">YU 961-1</strain>
    </source>
</reference>
<keyword evidence="10" id="KW-1185">Reference proteome</keyword>
<gene>
    <name evidence="9" type="ORF">CLV40_101235</name>
</gene>
<dbReference type="InterPro" id="IPR020846">
    <property type="entry name" value="MFS_dom"/>
</dbReference>
<dbReference type="SUPFAM" id="SSF103473">
    <property type="entry name" value="MFS general substrate transporter"/>
    <property type="match status" value="1"/>
</dbReference>
<feature type="transmembrane region" description="Helical" evidence="6">
    <location>
        <begin position="176"/>
        <end position="196"/>
    </location>
</feature>
<evidence type="ECO:0000256" key="1">
    <source>
        <dbReference type="ARBA" id="ARBA00004651"/>
    </source>
</evidence>
<dbReference type="Gene3D" id="1.20.1250.20">
    <property type="entry name" value="MFS general substrate transporter like domains"/>
    <property type="match status" value="1"/>
</dbReference>
<feature type="domain" description="Major facilitator superfamily (MFS) profile" evidence="8">
    <location>
        <begin position="215"/>
        <end position="404"/>
    </location>
</feature>
<evidence type="ECO:0000256" key="5">
    <source>
        <dbReference type="ARBA" id="ARBA00023136"/>
    </source>
</evidence>
<evidence type="ECO:0000256" key="6">
    <source>
        <dbReference type="SAM" id="Phobius"/>
    </source>
</evidence>
<feature type="chain" id="PRO_5038861351" evidence="7">
    <location>
        <begin position="27"/>
        <end position="404"/>
    </location>
</feature>
<feature type="transmembrane region" description="Helical" evidence="6">
    <location>
        <begin position="95"/>
        <end position="112"/>
    </location>
</feature>
<evidence type="ECO:0000313" key="9">
    <source>
        <dbReference type="EMBL" id="PPK71049.1"/>
    </source>
</evidence>
<evidence type="ECO:0000259" key="8">
    <source>
        <dbReference type="PROSITE" id="PS50850"/>
    </source>
</evidence>
<dbReference type="AlphaFoldDB" id="A0A2S6H0P2"/>
<evidence type="ECO:0000256" key="4">
    <source>
        <dbReference type="ARBA" id="ARBA00022989"/>
    </source>
</evidence>
<comment type="caution">
    <text evidence="9">The sequence shown here is derived from an EMBL/GenBank/DDBJ whole genome shotgun (WGS) entry which is preliminary data.</text>
</comment>
<feature type="transmembrane region" description="Helical" evidence="6">
    <location>
        <begin position="281"/>
        <end position="301"/>
    </location>
</feature>